<dbReference type="RefSeq" id="WP_116469881.1">
    <property type="nucleotide sequence ID" value="NZ_QENQ01000001.1"/>
</dbReference>
<evidence type="ECO:0000313" key="3">
    <source>
        <dbReference type="Proteomes" id="UP000245890"/>
    </source>
</evidence>
<dbReference type="AlphaFoldDB" id="A0A2U0SGM2"/>
<dbReference type="EMBL" id="QENQ01000001">
    <property type="protein sequence ID" value="PVX30471.1"/>
    <property type="molecule type" value="Genomic_DNA"/>
</dbReference>
<reference evidence="2 3" key="1">
    <citation type="submission" date="2018-05" db="EMBL/GenBank/DDBJ databases">
        <title>Description of Sphingomonas pokkalii sp nov, isolated from the rhizosphere of saline tolerant pokkali rice and its draft genome analysis.</title>
        <authorList>
            <person name="Menon R."/>
            <person name="Kumari S."/>
            <person name="Rameshkumar N."/>
        </authorList>
    </citation>
    <scope>NUCLEOTIDE SEQUENCE [LARGE SCALE GENOMIC DNA]</scope>
    <source>
        <strain evidence="2 3">L3B27</strain>
    </source>
</reference>
<dbReference type="InterPro" id="IPR010319">
    <property type="entry name" value="Transglutaminase-like_Cys_pept"/>
</dbReference>
<evidence type="ECO:0000313" key="2">
    <source>
        <dbReference type="EMBL" id="PVX30471.1"/>
    </source>
</evidence>
<feature type="signal peptide" evidence="1">
    <location>
        <begin position="1"/>
        <end position="22"/>
    </location>
</feature>
<dbReference type="Pfam" id="PF06035">
    <property type="entry name" value="Peptidase_C93"/>
    <property type="match status" value="1"/>
</dbReference>
<accession>A0A2U0SGM2</accession>
<dbReference type="Proteomes" id="UP000245890">
    <property type="component" value="Unassembled WGS sequence"/>
</dbReference>
<evidence type="ECO:0000256" key="1">
    <source>
        <dbReference type="SAM" id="SignalP"/>
    </source>
</evidence>
<dbReference type="PANTHER" id="PTHR39327">
    <property type="match status" value="1"/>
</dbReference>
<dbReference type="Gene3D" id="3.10.620.30">
    <property type="match status" value="1"/>
</dbReference>
<dbReference type="OrthoDB" id="5401788at2"/>
<feature type="chain" id="PRO_5015563574" evidence="1">
    <location>
        <begin position="23"/>
        <end position="223"/>
    </location>
</feature>
<protein>
    <submittedName>
        <fullName evidence="2">Transglutaminase</fullName>
    </submittedName>
</protein>
<keyword evidence="3" id="KW-1185">Reference proteome</keyword>
<comment type="caution">
    <text evidence="2">The sequence shown here is derived from an EMBL/GenBank/DDBJ whole genome shotgun (WGS) entry which is preliminary data.</text>
</comment>
<proteinExistence type="predicted"/>
<sequence>MGKRIAAACIAVLFVLPNTVAAQDNRYVPVTGSAEAPRGFVALCREDAQLCSALGGTPERADAPLTEATASIVPAVHSLPLPSTPPAQPDADPATLLARVNRLVNGHVRQRTDLAQFGQGELWRRSGIGRDAVGDCEDIAIEKRLQLIAAGYPAERLFFAVVYRRDLGLHVVLVARTDAGDMVLDSRSPYVRPWSEAAYDWISAQAPGEAGRWKMVAASAGRS</sequence>
<name>A0A2U0SGM2_9SPHN</name>
<organism evidence="2 3">
    <name type="scientific">Sphingomonas pokkalii</name>
    <dbReference type="NCBI Taxonomy" id="2175090"/>
    <lineage>
        <taxon>Bacteria</taxon>
        <taxon>Pseudomonadati</taxon>
        <taxon>Pseudomonadota</taxon>
        <taxon>Alphaproteobacteria</taxon>
        <taxon>Sphingomonadales</taxon>
        <taxon>Sphingomonadaceae</taxon>
        <taxon>Sphingomonas</taxon>
    </lineage>
</organism>
<gene>
    <name evidence="2" type="ORF">DD559_14880</name>
</gene>
<dbReference type="PANTHER" id="PTHR39327:SF1">
    <property type="entry name" value="BLR5470 PROTEIN"/>
    <property type="match status" value="1"/>
</dbReference>
<keyword evidence="1" id="KW-0732">Signal</keyword>